<dbReference type="GO" id="GO:0008233">
    <property type="term" value="F:peptidase activity"/>
    <property type="evidence" value="ECO:0007669"/>
    <property type="project" value="UniProtKB-UniRule"/>
</dbReference>
<dbReference type="GO" id="GO:0045047">
    <property type="term" value="P:protein targeting to ER"/>
    <property type="evidence" value="ECO:0007669"/>
    <property type="project" value="TreeGrafter"/>
</dbReference>
<evidence type="ECO:0000256" key="9">
    <source>
        <dbReference type="RuleBase" id="RU368033"/>
    </source>
</evidence>
<evidence type="ECO:0000313" key="10">
    <source>
        <dbReference type="EMBL" id="CAD8390910.1"/>
    </source>
</evidence>
<keyword evidence="5 9" id="KW-0256">Endoplasmic reticulum</keyword>
<dbReference type="Pfam" id="PF06703">
    <property type="entry name" value="SPC25"/>
    <property type="match status" value="1"/>
</dbReference>
<feature type="transmembrane region" description="Helical" evidence="9">
    <location>
        <begin position="59"/>
        <end position="82"/>
    </location>
</feature>
<evidence type="ECO:0000256" key="5">
    <source>
        <dbReference type="ARBA" id="ARBA00022824"/>
    </source>
</evidence>
<comment type="subcellular location">
    <subcellularLocation>
        <location evidence="1 9">Endoplasmic reticulum membrane</location>
        <topology evidence="1 9">Multi-pass membrane protein</topology>
    </subcellularLocation>
</comment>
<dbReference type="GO" id="GO:0005787">
    <property type="term" value="C:signal peptidase complex"/>
    <property type="evidence" value="ECO:0007669"/>
    <property type="project" value="UniProtKB-UniRule"/>
</dbReference>
<evidence type="ECO:0000256" key="8">
    <source>
        <dbReference type="ARBA" id="ARBA00045608"/>
    </source>
</evidence>
<dbReference type="PANTHER" id="PTHR13085:SF0">
    <property type="entry name" value="SIGNAL PEPTIDASE COMPLEX SUBUNIT 2"/>
    <property type="match status" value="1"/>
</dbReference>
<evidence type="ECO:0000256" key="6">
    <source>
        <dbReference type="ARBA" id="ARBA00022989"/>
    </source>
</evidence>
<proteinExistence type="inferred from homology"/>
<comment type="function">
    <text evidence="8 9">Component of the signal peptidase complex (SPC) which catalyzes the cleavage of N-terminal signal sequences from nascent proteins as they are translocated into the lumen of the endoplasmic reticulum. Enhances the enzymatic activity of SPC and facilitates the interactions between different components of the translocation site.</text>
</comment>
<dbReference type="InterPro" id="IPR009582">
    <property type="entry name" value="Spc2/SPCS2"/>
</dbReference>
<evidence type="ECO:0000256" key="2">
    <source>
        <dbReference type="ARBA" id="ARBA00007324"/>
    </source>
</evidence>
<comment type="similarity">
    <text evidence="2 9">Belongs to the SPCS2 family.</text>
</comment>
<feature type="transmembrane region" description="Helical" evidence="9">
    <location>
        <begin position="88"/>
        <end position="108"/>
    </location>
</feature>
<evidence type="ECO:0000256" key="4">
    <source>
        <dbReference type="ARBA" id="ARBA00022692"/>
    </source>
</evidence>
<gene>
    <name evidence="10" type="ORF">RMAR0315_LOCUS885</name>
</gene>
<keyword evidence="6 9" id="KW-1133">Transmembrane helix</keyword>
<dbReference type="GO" id="GO:0006465">
    <property type="term" value="P:signal peptide processing"/>
    <property type="evidence" value="ECO:0007669"/>
    <property type="project" value="UniProtKB-UniRule"/>
</dbReference>
<evidence type="ECO:0000256" key="3">
    <source>
        <dbReference type="ARBA" id="ARBA00017057"/>
    </source>
</evidence>
<reference evidence="10" key="1">
    <citation type="submission" date="2021-01" db="EMBL/GenBank/DDBJ databases">
        <authorList>
            <person name="Corre E."/>
            <person name="Pelletier E."/>
            <person name="Niang G."/>
            <person name="Scheremetjew M."/>
            <person name="Finn R."/>
            <person name="Kale V."/>
            <person name="Holt S."/>
            <person name="Cochrane G."/>
            <person name="Meng A."/>
            <person name="Brown T."/>
            <person name="Cohen L."/>
        </authorList>
    </citation>
    <scope>NUCLEOTIDE SEQUENCE</scope>
    <source>
        <strain evidence="10">UTEX LB 2760</strain>
    </source>
</reference>
<accession>A0A7S0BDC9</accession>
<evidence type="ECO:0000256" key="1">
    <source>
        <dbReference type="ARBA" id="ARBA00004477"/>
    </source>
</evidence>
<organism evidence="10">
    <name type="scientific">Rhodosorus marinus</name>
    <dbReference type="NCBI Taxonomy" id="101924"/>
    <lineage>
        <taxon>Eukaryota</taxon>
        <taxon>Rhodophyta</taxon>
        <taxon>Stylonematophyceae</taxon>
        <taxon>Stylonematales</taxon>
        <taxon>Stylonemataceae</taxon>
        <taxon>Rhodosorus</taxon>
    </lineage>
</organism>
<protein>
    <recommendedName>
        <fullName evidence="3 9">Signal peptidase complex subunit 2</fullName>
    </recommendedName>
</protein>
<keyword evidence="7 9" id="KW-0472">Membrane</keyword>
<dbReference type="EMBL" id="HBEK01001599">
    <property type="protein sequence ID" value="CAD8390910.1"/>
    <property type="molecule type" value="Transcribed_RNA"/>
</dbReference>
<dbReference type="AlphaFoldDB" id="A0A7S0BDC9"/>
<evidence type="ECO:0000256" key="7">
    <source>
        <dbReference type="ARBA" id="ARBA00023136"/>
    </source>
</evidence>
<keyword evidence="4 9" id="KW-0812">Transmembrane</keyword>
<dbReference type="PANTHER" id="PTHR13085">
    <property type="entry name" value="MICROSOMAL SIGNAL PEPTIDASE 25 KDA SUBUNIT"/>
    <property type="match status" value="1"/>
</dbReference>
<name>A0A7S0BDC9_9RHOD</name>
<sequence>MWLLSVQVVVYKMAGNHEEGKEQLVVDKLVLHDTQFVKKHLDDFMMKVLKSEGYEESNLLVVTNFMVTSIAVAAAVCSHFVLKDFKTQQHLMILCIAIWMVCSLILGITERMYGASFSGASYIGFSDPKRMGTAPPFKFICATSTLPKYSQEYMLKMTPSRSRKPLVERNLRYNDYYTSNGQFLKEKFESQVKKAIQELISAKTK</sequence>